<dbReference type="GO" id="GO:0005507">
    <property type="term" value="F:copper ion binding"/>
    <property type="evidence" value="ECO:0007669"/>
    <property type="project" value="InterPro"/>
</dbReference>
<sequence>MRYYSRRQFLAASFATASLSLPIKSMASAMTPLYIPPLLEIGRGKPLYLTLQPTETSFEGGKKVTVWGFNDHYLGPTIRVRRGDFVRINYRNNLPEAVSLNIQGLLADGASPSGMGRELPPKSVWSPVVSITQNPATCWYHADTIGRSAYQTYRGLCGLWLIEERRSSKGAKNNPFLLPHQYGINDIPLILQDMSLNYAGKQLINLDKNSFYGNKLFVNGCYNSFMNVPRGWVRLRLLNGSISRIYHLRFSDQRQMLKIATGQDFLPKPQTLTELTLAPGERAEVLVNFNQGDKVYLLGGNTGSLWEQAKTFFGIGHQPESNRLVEFRPEGVATVFDTVPQAPAPAELPHLAINIKQNRRFVLDTENALINQRRFDSNRIDISASLNSFERWIITADRAVGFYLQGAKFMVEKQRGKVLDLTQQSWQDTVLIDGETEILVRFTHRSTNSYPFLFGVTDLLLADKGCLGMLVVS</sequence>
<dbReference type="Pfam" id="PF07732">
    <property type="entry name" value="Cu-oxidase_3"/>
    <property type="match status" value="1"/>
</dbReference>
<evidence type="ECO:0000256" key="3">
    <source>
        <dbReference type="ARBA" id="ARBA00023306"/>
    </source>
</evidence>
<accession>A0A8E3MGU5</accession>
<dbReference type="PANTHER" id="PTHR48267">
    <property type="entry name" value="CUPREDOXIN SUPERFAMILY PROTEIN"/>
    <property type="match status" value="1"/>
</dbReference>
<dbReference type="InterPro" id="IPR011707">
    <property type="entry name" value="Cu-oxidase-like_N"/>
</dbReference>
<keyword evidence="7" id="KW-1185">Reference proteome</keyword>
<dbReference type="Pfam" id="PF07731">
    <property type="entry name" value="Cu-oxidase_2"/>
    <property type="match status" value="1"/>
</dbReference>
<evidence type="ECO:0000256" key="1">
    <source>
        <dbReference type="ARBA" id="ARBA00022618"/>
    </source>
</evidence>
<reference evidence="6" key="1">
    <citation type="submission" date="2017-06" db="EMBL/GenBank/DDBJ databases">
        <title>Genome sequencing of pathogenic and non-pathogenic strains within Bisgaard taxon 40.</title>
        <authorList>
            <person name="Ladner J.T."/>
            <person name="Lovett S.P."/>
            <person name="Koroleva G."/>
            <person name="Lorch J.M."/>
        </authorList>
    </citation>
    <scope>NUCLEOTIDE SEQUENCE</scope>
    <source>
        <strain evidence="6">27576-1-I1</strain>
    </source>
</reference>
<evidence type="ECO:0000259" key="4">
    <source>
        <dbReference type="Pfam" id="PF07731"/>
    </source>
</evidence>
<organism evidence="6 7">
    <name type="scientific">Mergibacter septicus</name>
    <dbReference type="NCBI Taxonomy" id="221402"/>
    <lineage>
        <taxon>Bacteria</taxon>
        <taxon>Pseudomonadati</taxon>
        <taxon>Pseudomonadota</taxon>
        <taxon>Gammaproteobacteria</taxon>
        <taxon>Pasteurellales</taxon>
        <taxon>Pasteurellaceae</taxon>
        <taxon>Mergibacter</taxon>
    </lineage>
</organism>
<dbReference type="GO" id="GO:0051301">
    <property type="term" value="P:cell division"/>
    <property type="evidence" value="ECO:0007669"/>
    <property type="project" value="UniProtKB-KW"/>
</dbReference>
<evidence type="ECO:0000313" key="7">
    <source>
        <dbReference type="Proteomes" id="UP000955338"/>
    </source>
</evidence>
<evidence type="ECO:0000259" key="5">
    <source>
        <dbReference type="Pfam" id="PF07732"/>
    </source>
</evidence>
<keyword evidence="3" id="KW-0131">Cell cycle</keyword>
<keyword evidence="2" id="KW-0574">Periplasm</keyword>
<evidence type="ECO:0000313" key="6">
    <source>
        <dbReference type="EMBL" id="QDJ15250.1"/>
    </source>
</evidence>
<dbReference type="Proteomes" id="UP000955338">
    <property type="component" value="Chromosome"/>
</dbReference>
<dbReference type="InterPro" id="IPR011706">
    <property type="entry name" value="Cu-oxidase_C"/>
</dbReference>
<dbReference type="AlphaFoldDB" id="A0A8E3MGU5"/>
<dbReference type="PANTHER" id="PTHR48267:SF1">
    <property type="entry name" value="BILIRUBIN OXIDASE"/>
    <property type="match status" value="1"/>
</dbReference>
<dbReference type="Gene3D" id="2.60.40.420">
    <property type="entry name" value="Cupredoxins - blue copper proteins"/>
    <property type="match status" value="3"/>
</dbReference>
<feature type="domain" description="Plastocyanin-like" evidence="4">
    <location>
        <begin position="363"/>
        <end position="454"/>
    </location>
</feature>
<feature type="domain" description="Plastocyanin-like" evidence="5">
    <location>
        <begin position="52"/>
        <end position="166"/>
    </location>
</feature>
<evidence type="ECO:0000256" key="2">
    <source>
        <dbReference type="ARBA" id="ARBA00022764"/>
    </source>
</evidence>
<dbReference type="InterPro" id="IPR045087">
    <property type="entry name" value="Cu-oxidase_fam"/>
</dbReference>
<dbReference type="RefSeq" id="WP_265482647.1">
    <property type="nucleotide sequence ID" value="NZ_CP022011.1"/>
</dbReference>
<keyword evidence="1 6" id="KW-0132">Cell division</keyword>
<dbReference type="GO" id="GO:0016491">
    <property type="term" value="F:oxidoreductase activity"/>
    <property type="evidence" value="ECO:0007669"/>
    <property type="project" value="InterPro"/>
</dbReference>
<name>A0A8E3MGU5_9PAST</name>
<protein>
    <submittedName>
        <fullName evidence="6">Cell division protein FtsQ</fullName>
    </submittedName>
</protein>
<dbReference type="EMBL" id="CP022011">
    <property type="protein sequence ID" value="QDJ15250.1"/>
    <property type="molecule type" value="Genomic_DNA"/>
</dbReference>
<dbReference type="InterPro" id="IPR008972">
    <property type="entry name" value="Cupredoxin"/>
</dbReference>
<proteinExistence type="predicted"/>
<gene>
    <name evidence="6" type="ORF">CEP48_07355</name>
</gene>
<dbReference type="SUPFAM" id="SSF49503">
    <property type="entry name" value="Cupredoxins"/>
    <property type="match status" value="3"/>
</dbReference>